<dbReference type="Gene3D" id="1.25.40.10">
    <property type="entry name" value="Tetratricopeptide repeat domain"/>
    <property type="match status" value="1"/>
</dbReference>
<evidence type="ECO:0000313" key="5">
    <source>
        <dbReference type="Proteomes" id="UP000268829"/>
    </source>
</evidence>
<dbReference type="OrthoDB" id="252257at2"/>
<gene>
    <name evidence="4" type="ORF">EDM57_19365</name>
</gene>
<dbReference type="Pfam" id="PF13424">
    <property type="entry name" value="TPR_12"/>
    <property type="match status" value="1"/>
</dbReference>
<feature type="repeat" description="TPR" evidence="3">
    <location>
        <begin position="210"/>
        <end position="243"/>
    </location>
</feature>
<sequence length="344" mass="39805">MENVVKESHLILQHIINNIEENKWEEARKQFDGLDAEQIELEDKSIYWWASARFSHRNQDFPVAEKQYLLSASFAKNAYEETNNATDYVRVLSSLGLFYSQTGEAIKAVPQLMLATQLLDRHAIGGVLKVLTYYAKGVTHGVLEEYVSALEWLKRAEELNSSLNLLYNGADILIVKGICYHKLSKYEEAETSFLKVLDILKVLPNEKLEAVLDHNLGMLYRRTGRYEEALEHLHSALELHQEADRKHSIKNTTLELAKVYRLIGQVEESKRLCHSVIDDCTTEELLAEAQYVLAEALYSDKQYDDALKNAKLTLEYFKQEKNKFEDYLIKTYEVLLKIYEKTDL</sequence>
<dbReference type="PROSITE" id="PS50293">
    <property type="entry name" value="TPR_REGION"/>
    <property type="match status" value="1"/>
</dbReference>
<comment type="caution">
    <text evidence="4">The sequence shown here is derived from an EMBL/GenBank/DDBJ whole genome shotgun (WGS) entry which is preliminary data.</text>
</comment>
<keyword evidence="5" id="KW-1185">Reference proteome</keyword>
<dbReference type="InterPro" id="IPR050498">
    <property type="entry name" value="Ycf3"/>
</dbReference>
<dbReference type="EMBL" id="RHHS01000048">
    <property type="protein sequence ID" value="RNB53461.1"/>
    <property type="molecule type" value="Genomic_DNA"/>
</dbReference>
<keyword evidence="1" id="KW-0677">Repeat</keyword>
<dbReference type="SMART" id="SM00028">
    <property type="entry name" value="TPR"/>
    <property type="match status" value="5"/>
</dbReference>
<evidence type="ECO:0000256" key="1">
    <source>
        <dbReference type="ARBA" id="ARBA00022737"/>
    </source>
</evidence>
<dbReference type="Proteomes" id="UP000268829">
    <property type="component" value="Unassembled WGS sequence"/>
</dbReference>
<evidence type="ECO:0000256" key="2">
    <source>
        <dbReference type="ARBA" id="ARBA00022803"/>
    </source>
</evidence>
<evidence type="ECO:0000313" key="4">
    <source>
        <dbReference type="EMBL" id="RNB53461.1"/>
    </source>
</evidence>
<organism evidence="4 5">
    <name type="scientific">Brevibacillus gelatini</name>
    <dbReference type="NCBI Taxonomy" id="1655277"/>
    <lineage>
        <taxon>Bacteria</taxon>
        <taxon>Bacillati</taxon>
        <taxon>Bacillota</taxon>
        <taxon>Bacilli</taxon>
        <taxon>Bacillales</taxon>
        <taxon>Paenibacillaceae</taxon>
        <taxon>Brevibacillus</taxon>
    </lineage>
</organism>
<dbReference type="SUPFAM" id="SSF48452">
    <property type="entry name" value="TPR-like"/>
    <property type="match status" value="2"/>
</dbReference>
<dbReference type="InterPro" id="IPR011990">
    <property type="entry name" value="TPR-like_helical_dom_sf"/>
</dbReference>
<keyword evidence="2 3" id="KW-0802">TPR repeat</keyword>
<dbReference type="PANTHER" id="PTHR44858">
    <property type="entry name" value="TETRATRICOPEPTIDE REPEAT PROTEIN 6"/>
    <property type="match status" value="1"/>
</dbReference>
<proteinExistence type="predicted"/>
<name>A0A3M8AQK5_9BACL</name>
<dbReference type="PANTHER" id="PTHR44858:SF1">
    <property type="entry name" value="UDP-N-ACETYLGLUCOSAMINE--PEPTIDE N-ACETYLGLUCOSAMINYLTRANSFERASE SPINDLY-RELATED"/>
    <property type="match status" value="1"/>
</dbReference>
<dbReference type="Pfam" id="PF13181">
    <property type="entry name" value="TPR_8"/>
    <property type="match status" value="1"/>
</dbReference>
<dbReference type="RefSeq" id="WP_122906340.1">
    <property type="nucleotide sequence ID" value="NZ_RHHS01000048.1"/>
</dbReference>
<accession>A0A3M8AQK5</accession>
<dbReference type="AlphaFoldDB" id="A0A3M8AQK5"/>
<dbReference type="PROSITE" id="PS50005">
    <property type="entry name" value="TPR"/>
    <property type="match status" value="1"/>
</dbReference>
<dbReference type="InterPro" id="IPR019734">
    <property type="entry name" value="TPR_rpt"/>
</dbReference>
<reference evidence="4 5" key="1">
    <citation type="submission" date="2018-10" db="EMBL/GenBank/DDBJ databases">
        <title>Phylogenomics of Brevibacillus.</title>
        <authorList>
            <person name="Dunlap C."/>
        </authorList>
    </citation>
    <scope>NUCLEOTIDE SEQUENCE [LARGE SCALE GENOMIC DNA]</scope>
    <source>
        <strain evidence="4 5">DSM 100115</strain>
    </source>
</reference>
<evidence type="ECO:0000256" key="3">
    <source>
        <dbReference type="PROSITE-ProRule" id="PRU00339"/>
    </source>
</evidence>
<protein>
    <submittedName>
        <fullName evidence="4">Tetratricopeptide repeat protein</fullName>
    </submittedName>
</protein>